<evidence type="ECO:0000256" key="3">
    <source>
        <dbReference type="ARBA" id="ARBA00022723"/>
    </source>
</evidence>
<name>A0A6J7KS42_9ZZZZ</name>
<keyword evidence="3" id="KW-0479">Metal-binding</keyword>
<dbReference type="Gene3D" id="3.90.79.10">
    <property type="entry name" value="Nucleoside Triphosphate Pyrophosphohydrolase"/>
    <property type="match status" value="1"/>
</dbReference>
<evidence type="ECO:0000256" key="7">
    <source>
        <dbReference type="SAM" id="MobiDB-lite"/>
    </source>
</evidence>
<dbReference type="EMBL" id="CAFBNC010000194">
    <property type="protein sequence ID" value="CAB4958345.1"/>
    <property type="molecule type" value="Genomic_DNA"/>
</dbReference>
<evidence type="ECO:0000256" key="1">
    <source>
        <dbReference type="ARBA" id="ARBA00001936"/>
    </source>
</evidence>
<evidence type="ECO:0000256" key="4">
    <source>
        <dbReference type="ARBA" id="ARBA00022801"/>
    </source>
</evidence>
<dbReference type="InterPro" id="IPR000086">
    <property type="entry name" value="NUDIX_hydrolase_dom"/>
</dbReference>
<feature type="region of interest" description="Disordered" evidence="7">
    <location>
        <begin position="1"/>
        <end position="29"/>
    </location>
</feature>
<evidence type="ECO:0000256" key="2">
    <source>
        <dbReference type="ARBA" id="ARBA00001946"/>
    </source>
</evidence>
<accession>A0A6J7KS42</accession>
<evidence type="ECO:0000259" key="8">
    <source>
        <dbReference type="PROSITE" id="PS51462"/>
    </source>
</evidence>
<feature type="domain" description="Nudix hydrolase" evidence="8">
    <location>
        <begin position="59"/>
        <end position="210"/>
    </location>
</feature>
<keyword evidence="4" id="KW-0378">Hydrolase</keyword>
<protein>
    <submittedName>
        <fullName evidence="9">Unannotated protein</fullName>
    </submittedName>
</protein>
<keyword evidence="6" id="KW-0464">Manganese</keyword>
<dbReference type="PROSITE" id="PS51462">
    <property type="entry name" value="NUDIX"/>
    <property type="match status" value="1"/>
</dbReference>
<dbReference type="InterPro" id="IPR015797">
    <property type="entry name" value="NUDIX_hydrolase-like_dom_sf"/>
</dbReference>
<dbReference type="PANTHER" id="PTHR12992">
    <property type="entry name" value="NUDIX HYDROLASE"/>
    <property type="match status" value="1"/>
</dbReference>
<proteinExistence type="predicted"/>
<dbReference type="GO" id="GO:0046872">
    <property type="term" value="F:metal ion binding"/>
    <property type="evidence" value="ECO:0007669"/>
    <property type="project" value="UniProtKB-KW"/>
</dbReference>
<keyword evidence="5" id="KW-0460">Magnesium</keyword>
<dbReference type="InterPro" id="IPR045121">
    <property type="entry name" value="CoAse"/>
</dbReference>
<sequence>MVSRGGPQEIPRPPSARPGRPAPWAGLSGDLLNPSLADVKEALAGADPARPVEQRLDDTRAAAVLAALYDEKWEEGRAAVAPLSVAPLSVAPLAHVVLTRRAQHLRSHRGEVSFPGGAQEPGEDFWTTAVREAFEEVALDPAVPTPIGELDHLRTVTSQSFIVPLVAELPGRPDLVAHPGEVEQILHVSLAELLLPEVFHEEIWTIGGQQRPIFFFDIVGDTIWGATAAMLRNLLAIVTGTFDPRDRPTPWGPFAGE</sequence>
<dbReference type="GO" id="GO:0010945">
    <property type="term" value="F:coenzyme A diphosphatase activity"/>
    <property type="evidence" value="ECO:0007669"/>
    <property type="project" value="InterPro"/>
</dbReference>
<comment type="cofactor">
    <cofactor evidence="1">
        <name>Mn(2+)</name>
        <dbReference type="ChEBI" id="CHEBI:29035"/>
    </cofactor>
</comment>
<organism evidence="9">
    <name type="scientific">freshwater metagenome</name>
    <dbReference type="NCBI Taxonomy" id="449393"/>
    <lineage>
        <taxon>unclassified sequences</taxon>
        <taxon>metagenomes</taxon>
        <taxon>ecological metagenomes</taxon>
    </lineage>
</organism>
<dbReference type="SUPFAM" id="SSF55811">
    <property type="entry name" value="Nudix"/>
    <property type="match status" value="1"/>
</dbReference>
<comment type="cofactor">
    <cofactor evidence="2">
        <name>Mg(2+)</name>
        <dbReference type="ChEBI" id="CHEBI:18420"/>
    </cofactor>
</comment>
<evidence type="ECO:0000313" key="9">
    <source>
        <dbReference type="EMBL" id="CAB4958345.1"/>
    </source>
</evidence>
<dbReference type="CDD" id="cd03426">
    <property type="entry name" value="NUDIX_CoAse_Nudt7"/>
    <property type="match status" value="1"/>
</dbReference>
<dbReference type="PANTHER" id="PTHR12992:SF11">
    <property type="entry name" value="MITOCHONDRIAL COENZYME A DIPHOSPHATASE NUDT8"/>
    <property type="match status" value="1"/>
</dbReference>
<evidence type="ECO:0000256" key="6">
    <source>
        <dbReference type="ARBA" id="ARBA00023211"/>
    </source>
</evidence>
<dbReference type="Pfam" id="PF00293">
    <property type="entry name" value="NUDIX"/>
    <property type="match status" value="1"/>
</dbReference>
<gene>
    <name evidence="9" type="ORF">UFOPK3733_02298</name>
</gene>
<dbReference type="AlphaFoldDB" id="A0A6J7KS42"/>
<reference evidence="9" key="1">
    <citation type="submission" date="2020-05" db="EMBL/GenBank/DDBJ databases">
        <authorList>
            <person name="Chiriac C."/>
            <person name="Salcher M."/>
            <person name="Ghai R."/>
            <person name="Kavagutti S V."/>
        </authorList>
    </citation>
    <scope>NUCLEOTIDE SEQUENCE</scope>
</reference>
<evidence type="ECO:0000256" key="5">
    <source>
        <dbReference type="ARBA" id="ARBA00022842"/>
    </source>
</evidence>